<dbReference type="KEGG" id="xcl:G4Z02_04120"/>
<dbReference type="EMBL" id="CP048914">
    <property type="protein sequence ID" value="QMS84973.1"/>
    <property type="molecule type" value="Genomic_DNA"/>
</dbReference>
<comment type="function">
    <text evidence="2">Binds to DNA and alters its conformation. May be involved in regulation of gene expression, nucleoid organization and DNA protection.</text>
</comment>
<dbReference type="InterPro" id="IPR004401">
    <property type="entry name" value="YbaB/EbfC"/>
</dbReference>
<name>A0A7L7KQI0_9MOLU</name>
<dbReference type="GO" id="GO:0043590">
    <property type="term" value="C:bacterial nucleoid"/>
    <property type="evidence" value="ECO:0007669"/>
    <property type="project" value="UniProtKB-UniRule"/>
</dbReference>
<accession>A0A7L7KQI0</accession>
<proteinExistence type="inferred from homology"/>
<dbReference type="RefSeq" id="WP_258878597.1">
    <property type="nucleotide sequence ID" value="NZ_CP048914.1"/>
</dbReference>
<organism evidence="3 4">
    <name type="scientific">Candidatus Xianfuyuplasma coldseepsis</name>
    <dbReference type="NCBI Taxonomy" id="2782163"/>
    <lineage>
        <taxon>Bacteria</taxon>
        <taxon>Bacillati</taxon>
        <taxon>Mycoplasmatota</taxon>
        <taxon>Mollicutes</taxon>
        <taxon>Candidatus Izemoplasmatales</taxon>
        <taxon>Candidatus Izemoplasmataceae</taxon>
        <taxon>Candidatus Xianfuyuplasma</taxon>
    </lineage>
</organism>
<evidence type="ECO:0000256" key="1">
    <source>
        <dbReference type="ARBA" id="ARBA00023125"/>
    </source>
</evidence>
<dbReference type="PANTHER" id="PTHR33449:SF1">
    <property type="entry name" value="NUCLEOID-ASSOCIATED PROTEIN YBAB"/>
    <property type="match status" value="1"/>
</dbReference>
<dbReference type="Proteomes" id="UP000514720">
    <property type="component" value="Chromosome"/>
</dbReference>
<dbReference type="AlphaFoldDB" id="A0A7L7KQI0"/>
<comment type="subcellular location">
    <subcellularLocation>
        <location evidence="2">Cytoplasm</location>
        <location evidence="2">Nucleoid</location>
    </subcellularLocation>
</comment>
<dbReference type="HAMAP" id="MF_00274">
    <property type="entry name" value="DNA_YbaB_EbfC"/>
    <property type="match status" value="1"/>
</dbReference>
<dbReference type="GO" id="GO:0003677">
    <property type="term" value="F:DNA binding"/>
    <property type="evidence" value="ECO:0007669"/>
    <property type="project" value="UniProtKB-UniRule"/>
</dbReference>
<reference evidence="3 4" key="1">
    <citation type="submission" date="2020-02" db="EMBL/GenBank/DDBJ databases">
        <authorList>
            <person name="Zheng R.K."/>
            <person name="Sun C.M."/>
        </authorList>
    </citation>
    <scope>NUCLEOTIDE SEQUENCE [LARGE SCALE GENOMIC DNA]</scope>
    <source>
        <strain evidence="4">zrk13</strain>
    </source>
</reference>
<comment type="subunit">
    <text evidence="2">Homodimer.</text>
</comment>
<dbReference type="GO" id="GO:0005829">
    <property type="term" value="C:cytosol"/>
    <property type="evidence" value="ECO:0007669"/>
    <property type="project" value="TreeGrafter"/>
</dbReference>
<dbReference type="Pfam" id="PF02575">
    <property type="entry name" value="YbaB_DNA_bd"/>
    <property type="match status" value="1"/>
</dbReference>
<keyword evidence="4" id="KW-1185">Reference proteome</keyword>
<dbReference type="Gene3D" id="3.30.1310.10">
    <property type="entry name" value="Nucleoid-associated protein YbaB-like domain"/>
    <property type="match status" value="1"/>
</dbReference>
<dbReference type="PANTHER" id="PTHR33449">
    <property type="entry name" value="NUCLEOID-ASSOCIATED PROTEIN YBAB"/>
    <property type="match status" value="1"/>
</dbReference>
<evidence type="ECO:0000313" key="4">
    <source>
        <dbReference type="Proteomes" id="UP000514720"/>
    </source>
</evidence>
<keyword evidence="2" id="KW-0963">Cytoplasm</keyword>
<dbReference type="SUPFAM" id="SSF82607">
    <property type="entry name" value="YbaB-like"/>
    <property type="match status" value="1"/>
</dbReference>
<protein>
    <recommendedName>
        <fullName evidence="2">Nucleoid-associated protein G4Z02_04120</fullName>
    </recommendedName>
</protein>
<gene>
    <name evidence="3" type="ORF">G4Z02_04120</name>
</gene>
<keyword evidence="1 2" id="KW-0238">DNA-binding</keyword>
<dbReference type="InterPro" id="IPR036894">
    <property type="entry name" value="YbaB-like_sf"/>
</dbReference>
<evidence type="ECO:0000313" key="3">
    <source>
        <dbReference type="EMBL" id="QMS84973.1"/>
    </source>
</evidence>
<sequence length="101" mass="11135">MNPNMIKKLQKMQRDMVKAQQELEASTFYGSAGGKMVTVEFTGDKKMKNITIDPDAVESPEDIEMLQDTIIAAVNDCIKQIETETESVMSQFTGGGLPGLF</sequence>
<evidence type="ECO:0000256" key="2">
    <source>
        <dbReference type="HAMAP-Rule" id="MF_00274"/>
    </source>
</evidence>
<comment type="similarity">
    <text evidence="2">Belongs to the YbaB/EbfC family.</text>
</comment>
<dbReference type="NCBIfam" id="TIGR00103">
    <property type="entry name" value="DNA_YbaB_EbfC"/>
    <property type="match status" value="1"/>
</dbReference>
<dbReference type="PIRSF" id="PIRSF004555">
    <property type="entry name" value="UCP004555"/>
    <property type="match status" value="1"/>
</dbReference>